<organism evidence="1 2">
    <name type="scientific">Naganishia cerealis</name>
    <dbReference type="NCBI Taxonomy" id="610337"/>
    <lineage>
        <taxon>Eukaryota</taxon>
        <taxon>Fungi</taxon>
        <taxon>Dikarya</taxon>
        <taxon>Basidiomycota</taxon>
        <taxon>Agaricomycotina</taxon>
        <taxon>Tremellomycetes</taxon>
        <taxon>Filobasidiales</taxon>
        <taxon>Filobasidiaceae</taxon>
        <taxon>Naganishia</taxon>
    </lineage>
</organism>
<comment type="caution">
    <text evidence="1">The sequence shown here is derived from an EMBL/GenBank/DDBJ whole genome shotgun (WGS) entry which is preliminary data.</text>
</comment>
<name>A0ACC2W0E6_9TREE</name>
<keyword evidence="2" id="KW-1185">Reference proteome</keyword>
<dbReference type="Proteomes" id="UP001241377">
    <property type="component" value="Unassembled WGS sequence"/>
</dbReference>
<evidence type="ECO:0000313" key="2">
    <source>
        <dbReference type="Proteomes" id="UP001241377"/>
    </source>
</evidence>
<reference evidence="1" key="1">
    <citation type="submission" date="2023-04" db="EMBL/GenBank/DDBJ databases">
        <title>Draft Genome sequencing of Naganishia species isolated from polar environments using Oxford Nanopore Technology.</title>
        <authorList>
            <person name="Leo P."/>
            <person name="Venkateswaran K."/>
        </authorList>
    </citation>
    <scope>NUCLEOTIDE SEQUENCE</scope>
    <source>
        <strain evidence="1">MNA-CCFEE 5261</strain>
    </source>
</reference>
<protein>
    <submittedName>
        <fullName evidence="1">Uncharacterized protein</fullName>
    </submittedName>
</protein>
<sequence length="657" mass="70650">MAPHHHLRAAFVANPALFSFPAPSCTSPLVHPVGTHAQGTLLEKPSPRTRRTRMSTMSVVGTDSGTMAGRQPPPVEFKHGETTRAEEGVMTEPFWKGFMTGRISSRARERGGVLVPSSSLTASHVEEREGKQIAREMGTERKRALIFAGLGSYPHQPSSPTAASLRLWERASEALVTPCPEIGYIPRAIEQEKSAMSGSLGDGMDPALWRRWNKGWLRGWVGNRSINELMLRPDIKAAYVLTSNLAILASAQQHAPEPTSFLPQDVTHLLGYGFIGTLTALVATDKVKLEDAIRLACIYASLPAGGVQEAHMAGTLTGARAGTMRDHFMTTLLTLSHDTSLTRKYSLSEAVPATHYQHLRPTSSSSSSPLAHVLDVIRDLQEHEGWNESLLPSCAQAEDEGYGVHGDAGDFWTAREWAGEAMINSPRTLVVSGTKGAVIKIIDRLRGGGLATPVMDLHMPQALKGCPFYPAGGANGLTGKCEPNVVILDGMTAKPLPMDDIPSALTAYLTRPLQWAETTRSLWAGETTTTMPVASSGEGNTSTTAGQPTTHAKALVDEIAIVGRGARGLGIAIDREIGETRLQRQRENKDVRDGVSSSTSTTTNGSKTLAGRNAGRSAAFRRRLGSSVFPMTANVEAGEKDAGNAVRVVEYDFEERR</sequence>
<dbReference type="EMBL" id="JASBWR010000039">
    <property type="protein sequence ID" value="KAJ9104779.1"/>
    <property type="molecule type" value="Genomic_DNA"/>
</dbReference>
<gene>
    <name evidence="1" type="ORF">QFC19_003920</name>
</gene>
<evidence type="ECO:0000313" key="1">
    <source>
        <dbReference type="EMBL" id="KAJ9104779.1"/>
    </source>
</evidence>
<proteinExistence type="predicted"/>
<accession>A0ACC2W0E6</accession>